<organism evidence="1 2">
    <name type="scientific">Mycobacterium stomatepiae</name>
    <dbReference type="NCBI Taxonomy" id="470076"/>
    <lineage>
        <taxon>Bacteria</taxon>
        <taxon>Bacillati</taxon>
        <taxon>Actinomycetota</taxon>
        <taxon>Actinomycetes</taxon>
        <taxon>Mycobacteriales</taxon>
        <taxon>Mycobacteriaceae</taxon>
        <taxon>Mycobacterium</taxon>
        <taxon>Mycobacterium simiae complex</taxon>
    </lineage>
</organism>
<sequence length="69" mass="7434">MTAQRNVDVVAVPALTETERNIGAVAEICQCDGSCLGTALPELELIRAAEKSQFMRVKGGFAEVNRLLK</sequence>
<dbReference type="KEGG" id="msto:MSTO_09580"/>
<proteinExistence type="predicted"/>
<gene>
    <name evidence="1" type="ORF">MSTO_09580</name>
</gene>
<dbReference type="AlphaFoldDB" id="A0A7I7Q360"/>
<keyword evidence="2" id="KW-1185">Reference proteome</keyword>
<evidence type="ECO:0000313" key="1">
    <source>
        <dbReference type="EMBL" id="BBY20753.1"/>
    </source>
</evidence>
<dbReference type="Proteomes" id="UP000467130">
    <property type="component" value="Chromosome"/>
</dbReference>
<reference evidence="1 2" key="1">
    <citation type="journal article" date="2019" name="Emerg. Microbes Infect.">
        <title>Comprehensive subspecies identification of 175 nontuberculous mycobacteria species based on 7547 genomic profiles.</title>
        <authorList>
            <person name="Matsumoto Y."/>
            <person name="Kinjo T."/>
            <person name="Motooka D."/>
            <person name="Nabeya D."/>
            <person name="Jung N."/>
            <person name="Uechi K."/>
            <person name="Horii T."/>
            <person name="Iida T."/>
            <person name="Fujita J."/>
            <person name="Nakamura S."/>
        </authorList>
    </citation>
    <scope>NUCLEOTIDE SEQUENCE [LARGE SCALE GENOMIC DNA]</scope>
    <source>
        <strain evidence="1 2">JCM 17783</strain>
    </source>
</reference>
<name>A0A7I7Q360_9MYCO</name>
<protein>
    <submittedName>
        <fullName evidence="1">Uncharacterized protein</fullName>
    </submittedName>
</protein>
<accession>A0A7I7Q360</accession>
<evidence type="ECO:0000313" key="2">
    <source>
        <dbReference type="Proteomes" id="UP000467130"/>
    </source>
</evidence>
<dbReference type="EMBL" id="AP022587">
    <property type="protein sequence ID" value="BBY20753.1"/>
    <property type="molecule type" value="Genomic_DNA"/>
</dbReference>